<comment type="caution">
    <text evidence="3">The sequence shown here is derived from an EMBL/GenBank/DDBJ whole genome shotgun (WGS) entry which is preliminary data.</text>
</comment>
<feature type="chain" id="PRO_5045654454" evidence="2">
    <location>
        <begin position="23"/>
        <end position="173"/>
    </location>
</feature>
<evidence type="ECO:0000313" key="4">
    <source>
        <dbReference type="Proteomes" id="UP001597033"/>
    </source>
</evidence>
<name>A0ABW3LSI5_9GAMM</name>
<feature type="compositionally biased region" description="Pro residues" evidence="1">
    <location>
        <begin position="30"/>
        <end position="41"/>
    </location>
</feature>
<keyword evidence="2" id="KW-0732">Signal</keyword>
<evidence type="ECO:0000313" key="3">
    <source>
        <dbReference type="EMBL" id="MFD1041341.1"/>
    </source>
</evidence>
<evidence type="ECO:0000256" key="2">
    <source>
        <dbReference type="SAM" id="SignalP"/>
    </source>
</evidence>
<protein>
    <submittedName>
        <fullName evidence="3">Uncharacterized protein</fullName>
    </submittedName>
</protein>
<proteinExistence type="predicted"/>
<evidence type="ECO:0000256" key="1">
    <source>
        <dbReference type="SAM" id="MobiDB-lite"/>
    </source>
</evidence>
<dbReference type="RefSeq" id="WP_162377586.1">
    <property type="nucleotide sequence ID" value="NZ_JBHTKN010000001.1"/>
</dbReference>
<dbReference type="EMBL" id="JBHTKN010000001">
    <property type="protein sequence ID" value="MFD1041341.1"/>
    <property type="molecule type" value="Genomic_DNA"/>
</dbReference>
<keyword evidence="4" id="KW-1185">Reference proteome</keyword>
<feature type="region of interest" description="Disordered" evidence="1">
    <location>
        <begin position="23"/>
        <end position="46"/>
    </location>
</feature>
<reference evidence="4" key="1">
    <citation type="journal article" date="2019" name="Int. J. Syst. Evol. Microbiol.">
        <title>The Global Catalogue of Microorganisms (GCM) 10K type strain sequencing project: providing services to taxonomists for standard genome sequencing and annotation.</title>
        <authorList>
            <consortium name="The Broad Institute Genomics Platform"/>
            <consortium name="The Broad Institute Genome Sequencing Center for Infectious Disease"/>
            <person name="Wu L."/>
            <person name="Ma J."/>
        </authorList>
    </citation>
    <scope>NUCLEOTIDE SEQUENCE [LARGE SCALE GENOMIC DNA]</scope>
    <source>
        <strain evidence="4">CCUG 55854</strain>
    </source>
</reference>
<feature type="signal peptide" evidence="2">
    <location>
        <begin position="1"/>
        <end position="22"/>
    </location>
</feature>
<accession>A0ABW3LSI5</accession>
<dbReference type="Proteomes" id="UP001597033">
    <property type="component" value="Unassembled WGS sequence"/>
</dbReference>
<sequence length="173" mass="18611">MLRMTMLSTVLLASAAFAGPQAATTASAPPASPAAAPPAPAADPSSTCAYLTVSQGEIPESRDIFDATITQIDGDSTPSGRRNRYPVEPGAHVLTIADRIDPKRVPAAANAQISKMKRLEQQRAYKKVELDVQPGVSYAIGAKLLRDRLDADSIRDNAYWEPVVWDMRPEHCP</sequence>
<gene>
    <name evidence="3" type="ORF">ACFQ2N_03130</name>
</gene>
<organism evidence="3 4">
    <name type="scientific">Pseudoxanthomonas kaohsiungensis</name>
    <dbReference type="NCBI Taxonomy" id="283923"/>
    <lineage>
        <taxon>Bacteria</taxon>
        <taxon>Pseudomonadati</taxon>
        <taxon>Pseudomonadota</taxon>
        <taxon>Gammaproteobacteria</taxon>
        <taxon>Lysobacterales</taxon>
        <taxon>Lysobacteraceae</taxon>
        <taxon>Pseudoxanthomonas</taxon>
    </lineage>
</organism>